<evidence type="ECO:0000256" key="3">
    <source>
        <dbReference type="ARBA" id="ARBA00022840"/>
    </source>
</evidence>
<feature type="domain" description="ABC transporter" evidence="4">
    <location>
        <begin position="1"/>
        <end position="223"/>
    </location>
</feature>
<dbReference type="Proteomes" id="UP000040453">
    <property type="component" value="Unassembled WGS sequence"/>
</dbReference>
<keyword evidence="6" id="KW-1185">Reference proteome</keyword>
<dbReference type="GO" id="GO:0016887">
    <property type="term" value="F:ATP hydrolysis activity"/>
    <property type="evidence" value="ECO:0007669"/>
    <property type="project" value="InterPro"/>
</dbReference>
<protein>
    <submittedName>
        <fullName evidence="5">ABC-type transporter ATP-binding protein EcsA</fullName>
    </submittedName>
</protein>
<evidence type="ECO:0000313" key="6">
    <source>
        <dbReference type="Proteomes" id="UP000040453"/>
    </source>
</evidence>
<evidence type="ECO:0000313" key="5">
    <source>
        <dbReference type="EMBL" id="CEI80572.1"/>
    </source>
</evidence>
<dbReference type="STRING" id="545501.BN997_00376"/>
<dbReference type="SMART" id="SM00382">
    <property type="entry name" value="AAA"/>
    <property type="match status" value="1"/>
</dbReference>
<keyword evidence="2" id="KW-0547">Nucleotide-binding</keyword>
<dbReference type="PANTHER" id="PTHR42939:SF2">
    <property type="entry name" value="ABC-TYPE TRANSPORTER ATP-BINDING PROTEIN ECSA"/>
    <property type="match status" value="1"/>
</dbReference>
<name>A0A0A1MLL3_9BACI</name>
<keyword evidence="3 5" id="KW-0067">ATP-binding</keyword>
<dbReference type="InterPro" id="IPR003593">
    <property type="entry name" value="AAA+_ATPase"/>
</dbReference>
<dbReference type="AlphaFoldDB" id="A0A0A1MLL3"/>
<evidence type="ECO:0000259" key="4">
    <source>
        <dbReference type="PROSITE" id="PS50893"/>
    </source>
</evidence>
<dbReference type="GO" id="GO:0005524">
    <property type="term" value="F:ATP binding"/>
    <property type="evidence" value="ECO:0007669"/>
    <property type="project" value="UniProtKB-KW"/>
</dbReference>
<dbReference type="InterPro" id="IPR027417">
    <property type="entry name" value="P-loop_NTPase"/>
</dbReference>
<dbReference type="Pfam" id="PF00005">
    <property type="entry name" value="ABC_tran"/>
    <property type="match status" value="1"/>
</dbReference>
<sequence length="235" mass="26603">MLQVHIDSAGYQQKEPYLQNIHFTICPGEIVGLIGANGAGKSTTIKSIIGTMEHVHGNIELEKDKQLAYIPEEPILYDRLTLWEHLRLAATSYEMPQTIWEPRAKDLLKKFSLTGKEHELPIHFSKGMRQKTLICLSFMTEADIYIIDEPFIGLDPIATKHLINLLYQEKERGAALLMSTHVLDSAEKLCDRFILLNEGNTIFQGDLLELQKETNQSAGTSLLDCFYELLEEGVS</sequence>
<dbReference type="OrthoDB" id="9804819at2"/>
<gene>
    <name evidence="5" type="primary">ecsA_1</name>
    <name evidence="5" type="ORF">BN997_00376</name>
</gene>
<dbReference type="SUPFAM" id="SSF52540">
    <property type="entry name" value="P-loop containing nucleoside triphosphate hydrolases"/>
    <property type="match status" value="1"/>
</dbReference>
<evidence type="ECO:0000256" key="2">
    <source>
        <dbReference type="ARBA" id="ARBA00022741"/>
    </source>
</evidence>
<dbReference type="Gene3D" id="3.40.50.300">
    <property type="entry name" value="P-loop containing nucleotide triphosphate hydrolases"/>
    <property type="match status" value="1"/>
</dbReference>
<reference evidence="5 6" key="1">
    <citation type="submission" date="2014-11" db="EMBL/GenBank/DDBJ databases">
        <authorList>
            <person name="Urmite Genomes Urmite Genomes"/>
        </authorList>
    </citation>
    <scope>NUCLEOTIDE SEQUENCE [LARGE SCALE GENOMIC DNA]</scope>
    <source>
        <strain evidence="5 6">Oc5</strain>
    </source>
</reference>
<dbReference type="PROSITE" id="PS50893">
    <property type="entry name" value="ABC_TRANSPORTER_2"/>
    <property type="match status" value="1"/>
</dbReference>
<dbReference type="EMBL" id="CDGG01000001">
    <property type="protein sequence ID" value="CEI80572.1"/>
    <property type="molecule type" value="Genomic_DNA"/>
</dbReference>
<dbReference type="PANTHER" id="PTHR42939">
    <property type="entry name" value="ABC TRANSPORTER ATP-BINDING PROTEIN ALBC-RELATED"/>
    <property type="match status" value="1"/>
</dbReference>
<evidence type="ECO:0000256" key="1">
    <source>
        <dbReference type="ARBA" id="ARBA00022448"/>
    </source>
</evidence>
<keyword evidence="1" id="KW-0813">Transport</keyword>
<dbReference type="InterPro" id="IPR003439">
    <property type="entry name" value="ABC_transporter-like_ATP-bd"/>
</dbReference>
<dbReference type="InterPro" id="IPR051782">
    <property type="entry name" value="ABC_Transporter_VariousFunc"/>
</dbReference>
<proteinExistence type="predicted"/>
<accession>A0A0A1MLL3</accession>
<dbReference type="RefSeq" id="WP_042529131.1">
    <property type="nucleotide sequence ID" value="NZ_CAXOIH010000004.1"/>
</dbReference>
<organism evidence="5 6">
    <name type="scientific">Oceanobacillus oncorhynchi</name>
    <dbReference type="NCBI Taxonomy" id="545501"/>
    <lineage>
        <taxon>Bacteria</taxon>
        <taxon>Bacillati</taxon>
        <taxon>Bacillota</taxon>
        <taxon>Bacilli</taxon>
        <taxon>Bacillales</taxon>
        <taxon>Bacillaceae</taxon>
        <taxon>Oceanobacillus</taxon>
    </lineage>
</organism>
<dbReference type="CDD" id="cd03230">
    <property type="entry name" value="ABC_DR_subfamily_A"/>
    <property type="match status" value="1"/>
</dbReference>